<feature type="compositionally biased region" description="Basic residues" evidence="1">
    <location>
        <begin position="138"/>
        <end position="152"/>
    </location>
</feature>
<sequence length="334" mass="36229">MVTSKLFQTPRSLPPALAHHHGLFSLLRINQPSFTHRKLLHHHHNNREDAVHQRPLQQRWPPAPLLRPRPRDRVDDRPGKPRQRHLPPAPRALRDVQAPAAHLRGPSPLGSSHDPPRPSRRNEALHSKLAGAAAPSPARHRNLRDPRLRRRGHDAAEPGPRKRPHHLRQPRQRVPSRREHGECSTLGGSTQPGGGRAPCGDYAARDRLSPGARPPICVAGLVAVHRADAEPVDDVVGSHPGCRGGREGRGGRDAQQAPGGAGRYDTAAALGGDSGGGRGFLVVGGVDLLVELLDRAGCISARTSRVWLTAGGFNSFFPILSIVEMMKLGKHITS</sequence>
<feature type="compositionally biased region" description="Basic and acidic residues" evidence="1">
    <location>
        <begin position="69"/>
        <end position="79"/>
    </location>
</feature>
<protein>
    <submittedName>
        <fullName evidence="2">Uncharacterized protein</fullName>
    </submittedName>
</protein>
<dbReference type="Proteomes" id="UP000799767">
    <property type="component" value="Unassembled WGS sequence"/>
</dbReference>
<proteinExistence type="predicted"/>
<evidence type="ECO:0000313" key="2">
    <source>
        <dbReference type="EMBL" id="KAF2481171.1"/>
    </source>
</evidence>
<keyword evidence="3" id="KW-1185">Reference proteome</keyword>
<name>A0A6A6PNA4_9PEZI</name>
<accession>A0A6A6PNA4</accession>
<evidence type="ECO:0000313" key="3">
    <source>
        <dbReference type="Proteomes" id="UP000799767"/>
    </source>
</evidence>
<feature type="region of interest" description="Disordered" evidence="1">
    <location>
        <begin position="45"/>
        <end position="202"/>
    </location>
</feature>
<reference evidence="2" key="1">
    <citation type="journal article" date="2020" name="Stud. Mycol.">
        <title>101 Dothideomycetes genomes: a test case for predicting lifestyles and emergence of pathogens.</title>
        <authorList>
            <person name="Haridas S."/>
            <person name="Albert R."/>
            <person name="Binder M."/>
            <person name="Bloem J."/>
            <person name="Labutti K."/>
            <person name="Salamov A."/>
            <person name="Andreopoulos B."/>
            <person name="Baker S."/>
            <person name="Barry K."/>
            <person name="Bills G."/>
            <person name="Bluhm B."/>
            <person name="Cannon C."/>
            <person name="Castanera R."/>
            <person name="Culley D."/>
            <person name="Daum C."/>
            <person name="Ezra D."/>
            <person name="Gonzalez J."/>
            <person name="Henrissat B."/>
            <person name="Kuo A."/>
            <person name="Liang C."/>
            <person name="Lipzen A."/>
            <person name="Lutzoni F."/>
            <person name="Magnuson J."/>
            <person name="Mondo S."/>
            <person name="Nolan M."/>
            <person name="Ohm R."/>
            <person name="Pangilinan J."/>
            <person name="Park H.-J."/>
            <person name="Ramirez L."/>
            <person name="Alfaro M."/>
            <person name="Sun H."/>
            <person name="Tritt A."/>
            <person name="Yoshinaga Y."/>
            <person name="Zwiers L.-H."/>
            <person name="Turgeon B."/>
            <person name="Goodwin S."/>
            <person name="Spatafora J."/>
            <person name="Crous P."/>
            <person name="Grigoriev I."/>
        </authorList>
    </citation>
    <scope>NUCLEOTIDE SEQUENCE</scope>
    <source>
        <strain evidence="2">CBS 113389</strain>
    </source>
</reference>
<evidence type="ECO:0000256" key="1">
    <source>
        <dbReference type="SAM" id="MobiDB-lite"/>
    </source>
</evidence>
<dbReference type="RefSeq" id="XP_033587741.1">
    <property type="nucleotide sequence ID" value="XM_033729941.1"/>
</dbReference>
<feature type="region of interest" description="Disordered" evidence="1">
    <location>
        <begin position="232"/>
        <end position="263"/>
    </location>
</feature>
<dbReference type="EMBL" id="MU001638">
    <property type="protein sequence ID" value="KAF2481171.1"/>
    <property type="molecule type" value="Genomic_DNA"/>
</dbReference>
<feature type="compositionally biased region" description="Basic and acidic residues" evidence="1">
    <location>
        <begin position="114"/>
        <end position="126"/>
    </location>
</feature>
<gene>
    <name evidence="2" type="ORF">BDY17DRAFT_183949</name>
</gene>
<dbReference type="GeneID" id="54470943"/>
<organism evidence="2 3">
    <name type="scientific">Neohortaea acidophila</name>
    <dbReference type="NCBI Taxonomy" id="245834"/>
    <lineage>
        <taxon>Eukaryota</taxon>
        <taxon>Fungi</taxon>
        <taxon>Dikarya</taxon>
        <taxon>Ascomycota</taxon>
        <taxon>Pezizomycotina</taxon>
        <taxon>Dothideomycetes</taxon>
        <taxon>Dothideomycetidae</taxon>
        <taxon>Mycosphaerellales</taxon>
        <taxon>Teratosphaeriaceae</taxon>
        <taxon>Neohortaea</taxon>
    </lineage>
</organism>
<feature type="compositionally biased region" description="Basic residues" evidence="1">
    <location>
        <begin position="161"/>
        <end position="175"/>
    </location>
</feature>
<dbReference type="AlphaFoldDB" id="A0A6A6PNA4"/>